<reference evidence="2" key="3">
    <citation type="journal article" date="2018" name="Mol. Plant Microbe Interact.">
        <title>Genome sequence resources for the wheat stripe rust pathogen (Puccinia striiformis f. sp. tritici) and the barley stripe rust pathogen (Puccinia striiformis f. sp. hordei).</title>
        <authorList>
            <person name="Xia C."/>
            <person name="Wang M."/>
            <person name="Yin C."/>
            <person name="Cornejo O.E."/>
            <person name="Hulbert S.H."/>
            <person name="Chen X."/>
        </authorList>
    </citation>
    <scope>NUCLEOTIDE SEQUENCE [LARGE SCALE GENOMIC DNA]</scope>
    <source>
        <strain evidence="2">93TX-2</strain>
    </source>
</reference>
<comment type="caution">
    <text evidence="1">The sequence shown here is derived from an EMBL/GenBank/DDBJ whole genome shotgun (WGS) entry which is preliminary data.</text>
</comment>
<gene>
    <name evidence="1" type="ORF">PSHT_10414</name>
</gene>
<dbReference type="EMBL" id="PKSM01000160">
    <property type="protein sequence ID" value="POW06335.1"/>
    <property type="molecule type" value="Genomic_DNA"/>
</dbReference>
<dbReference type="Proteomes" id="UP000238274">
    <property type="component" value="Unassembled WGS sequence"/>
</dbReference>
<evidence type="ECO:0000313" key="1">
    <source>
        <dbReference type="EMBL" id="POW06335.1"/>
    </source>
</evidence>
<protein>
    <submittedName>
        <fullName evidence="1">Uncharacterized protein</fullName>
    </submittedName>
</protein>
<accession>A0A2S4VA49</accession>
<dbReference type="VEuPathDB" id="FungiDB:PSTT_14468"/>
<reference evidence="2" key="2">
    <citation type="journal article" date="2018" name="BMC Genomics">
        <title>Genomic insights into host adaptation between the wheat stripe rust pathogen (Puccinia striiformis f. sp. tritici) and the barley stripe rust pathogen (Puccinia striiformis f. sp. hordei).</title>
        <authorList>
            <person name="Xia C."/>
            <person name="Wang M."/>
            <person name="Yin C."/>
            <person name="Cornejo O.E."/>
            <person name="Hulbert S.H."/>
            <person name="Chen X."/>
        </authorList>
    </citation>
    <scope>NUCLEOTIDE SEQUENCE [LARGE SCALE GENOMIC DNA]</scope>
    <source>
        <strain evidence="2">93TX-2</strain>
    </source>
</reference>
<sequence>MSHIIDPVVFERLLNPEYDCHYIATCIQTYFERSGPEYEANQLLTSSHYLISTSQIGIYERVGTAAKFLSSSADVFGLLEVKRLAQSLQTLSESNIAPDRRREIEETICSIEEANNRAQFWLLSIGRSGTPFERPFITHKNIPVS</sequence>
<organism evidence="1 2">
    <name type="scientific">Puccinia striiformis</name>
    <dbReference type="NCBI Taxonomy" id="27350"/>
    <lineage>
        <taxon>Eukaryota</taxon>
        <taxon>Fungi</taxon>
        <taxon>Dikarya</taxon>
        <taxon>Basidiomycota</taxon>
        <taxon>Pucciniomycotina</taxon>
        <taxon>Pucciniomycetes</taxon>
        <taxon>Pucciniales</taxon>
        <taxon>Pucciniaceae</taxon>
        <taxon>Puccinia</taxon>
    </lineage>
</organism>
<evidence type="ECO:0000313" key="2">
    <source>
        <dbReference type="Proteomes" id="UP000238274"/>
    </source>
</evidence>
<name>A0A2S4VA49_9BASI</name>
<dbReference type="AlphaFoldDB" id="A0A2S4VA49"/>
<proteinExistence type="predicted"/>
<reference evidence="1 2" key="1">
    <citation type="submission" date="2017-12" db="EMBL/GenBank/DDBJ databases">
        <title>Gene loss provides genomic basis for host adaptation in cereal stripe rust fungi.</title>
        <authorList>
            <person name="Xia C."/>
        </authorList>
    </citation>
    <scope>NUCLEOTIDE SEQUENCE [LARGE SCALE GENOMIC DNA]</scope>
    <source>
        <strain evidence="1 2">93TX-2</strain>
    </source>
</reference>
<dbReference type="VEuPathDB" id="FungiDB:PSHT_10414"/>
<keyword evidence="2" id="KW-1185">Reference proteome</keyword>